<dbReference type="InterPro" id="IPR050109">
    <property type="entry name" value="HTH-type_TetR-like_transc_reg"/>
</dbReference>
<dbReference type="InterPro" id="IPR009057">
    <property type="entry name" value="Homeodomain-like_sf"/>
</dbReference>
<feature type="domain" description="HTH tetR-type" evidence="6">
    <location>
        <begin position="13"/>
        <end position="73"/>
    </location>
</feature>
<accession>A0A6V8K1A5</accession>
<dbReference type="GO" id="GO:0003700">
    <property type="term" value="F:DNA-binding transcription factor activity"/>
    <property type="evidence" value="ECO:0007669"/>
    <property type="project" value="TreeGrafter"/>
</dbReference>
<dbReference type="SUPFAM" id="SSF46689">
    <property type="entry name" value="Homeodomain-like"/>
    <property type="match status" value="1"/>
</dbReference>
<evidence type="ECO:0000256" key="2">
    <source>
        <dbReference type="ARBA" id="ARBA00023015"/>
    </source>
</evidence>
<comment type="caution">
    <text evidence="7">The sequence shown here is derived from an EMBL/GenBank/DDBJ whole genome shotgun (WGS) entry which is preliminary data.</text>
</comment>
<keyword evidence="4" id="KW-0804">Transcription</keyword>
<evidence type="ECO:0000256" key="4">
    <source>
        <dbReference type="ARBA" id="ARBA00023163"/>
    </source>
</evidence>
<dbReference type="SUPFAM" id="SSF48498">
    <property type="entry name" value="Tetracyclin repressor-like, C-terminal domain"/>
    <property type="match status" value="1"/>
</dbReference>
<dbReference type="Pfam" id="PF13977">
    <property type="entry name" value="TetR_C_6"/>
    <property type="match status" value="1"/>
</dbReference>
<dbReference type="Gene3D" id="1.10.357.10">
    <property type="entry name" value="Tetracycline Repressor, domain 2"/>
    <property type="match status" value="1"/>
</dbReference>
<sequence length="217" mass="23315">MCAMPRRTEAHLAARRRQILDAARTCFLRKGFHATSMQEVIEEAGLSVGAVYRYFRGKDEIIAAIAEDATDRVIGAFARVAADPAPVPLLEAMDRALASAEMETRPGGAFPLAVEVWAGAARDPALHTLMAARYAPMRDSFVTLARRARDRGELRPDADVAAVGAALFALVPGWAVQRLLTGEPERRTVVAGLRALLPPVDQGPGGRVGRRAAPRSP</sequence>
<evidence type="ECO:0000259" key="6">
    <source>
        <dbReference type="PROSITE" id="PS50977"/>
    </source>
</evidence>
<dbReference type="InterPro" id="IPR023772">
    <property type="entry name" value="DNA-bd_HTH_TetR-type_CS"/>
</dbReference>
<evidence type="ECO:0000256" key="1">
    <source>
        <dbReference type="ARBA" id="ARBA00022491"/>
    </source>
</evidence>
<dbReference type="PROSITE" id="PS01081">
    <property type="entry name" value="HTH_TETR_1"/>
    <property type="match status" value="1"/>
</dbReference>
<dbReference type="Gene3D" id="1.10.10.60">
    <property type="entry name" value="Homeodomain-like"/>
    <property type="match status" value="1"/>
</dbReference>
<dbReference type="Proteomes" id="UP000482800">
    <property type="component" value="Unassembled WGS sequence"/>
</dbReference>
<dbReference type="Pfam" id="PF00440">
    <property type="entry name" value="TetR_N"/>
    <property type="match status" value="1"/>
</dbReference>
<keyword evidence="2" id="KW-0805">Transcription regulation</keyword>
<evidence type="ECO:0000256" key="5">
    <source>
        <dbReference type="PROSITE-ProRule" id="PRU00335"/>
    </source>
</evidence>
<dbReference type="GO" id="GO:0000976">
    <property type="term" value="F:transcription cis-regulatory region binding"/>
    <property type="evidence" value="ECO:0007669"/>
    <property type="project" value="TreeGrafter"/>
</dbReference>
<proteinExistence type="predicted"/>
<dbReference type="AlphaFoldDB" id="A0A6V8K1A5"/>
<organism evidence="7 8">
    <name type="scientific">Phytohabitans houttuyneae</name>
    <dbReference type="NCBI Taxonomy" id="1076126"/>
    <lineage>
        <taxon>Bacteria</taxon>
        <taxon>Bacillati</taxon>
        <taxon>Actinomycetota</taxon>
        <taxon>Actinomycetes</taxon>
        <taxon>Micromonosporales</taxon>
        <taxon>Micromonosporaceae</taxon>
    </lineage>
</organism>
<name>A0A6V8K1A5_9ACTN</name>
<dbReference type="PRINTS" id="PR00455">
    <property type="entry name" value="HTHTETR"/>
</dbReference>
<dbReference type="InterPro" id="IPR039538">
    <property type="entry name" value="BetI_C"/>
</dbReference>
<protein>
    <submittedName>
        <fullName evidence="7">TetR family transcriptional regulator</fullName>
    </submittedName>
</protein>
<reference evidence="7 8" key="1">
    <citation type="submission" date="2020-03" db="EMBL/GenBank/DDBJ databases">
        <title>Whole genome shotgun sequence of Phytohabitans houttuyneae NBRC 108639.</title>
        <authorList>
            <person name="Komaki H."/>
            <person name="Tamura T."/>
        </authorList>
    </citation>
    <scope>NUCLEOTIDE SEQUENCE [LARGE SCALE GENOMIC DNA]</scope>
    <source>
        <strain evidence="7 8">NBRC 108639</strain>
    </source>
</reference>
<dbReference type="PANTHER" id="PTHR30055">
    <property type="entry name" value="HTH-TYPE TRANSCRIPTIONAL REGULATOR RUTR"/>
    <property type="match status" value="1"/>
</dbReference>
<dbReference type="InterPro" id="IPR001647">
    <property type="entry name" value="HTH_TetR"/>
</dbReference>
<dbReference type="EMBL" id="BLPF01000001">
    <property type="protein sequence ID" value="GFJ75949.1"/>
    <property type="molecule type" value="Genomic_DNA"/>
</dbReference>
<reference evidence="7 8" key="2">
    <citation type="submission" date="2020-03" db="EMBL/GenBank/DDBJ databases">
        <authorList>
            <person name="Ichikawa N."/>
            <person name="Kimura A."/>
            <person name="Kitahashi Y."/>
            <person name="Uohara A."/>
        </authorList>
    </citation>
    <scope>NUCLEOTIDE SEQUENCE [LARGE SCALE GENOMIC DNA]</scope>
    <source>
        <strain evidence="7 8">NBRC 108639</strain>
    </source>
</reference>
<gene>
    <name evidence="7" type="ORF">Phou_001290</name>
</gene>
<keyword evidence="3 5" id="KW-0238">DNA-binding</keyword>
<keyword evidence="8" id="KW-1185">Reference proteome</keyword>
<keyword evidence="1" id="KW-0678">Repressor</keyword>
<dbReference type="PROSITE" id="PS50977">
    <property type="entry name" value="HTH_TETR_2"/>
    <property type="match status" value="1"/>
</dbReference>
<evidence type="ECO:0000313" key="7">
    <source>
        <dbReference type="EMBL" id="GFJ75949.1"/>
    </source>
</evidence>
<evidence type="ECO:0000313" key="8">
    <source>
        <dbReference type="Proteomes" id="UP000482800"/>
    </source>
</evidence>
<dbReference type="InterPro" id="IPR036271">
    <property type="entry name" value="Tet_transcr_reg_TetR-rel_C_sf"/>
</dbReference>
<feature type="DNA-binding region" description="H-T-H motif" evidence="5">
    <location>
        <begin position="36"/>
        <end position="55"/>
    </location>
</feature>
<evidence type="ECO:0000256" key="3">
    <source>
        <dbReference type="ARBA" id="ARBA00023125"/>
    </source>
</evidence>
<dbReference type="PANTHER" id="PTHR30055:SF229">
    <property type="entry name" value="HTH-TYPE TRANSCRIPTIONAL REPRESSOR RV1474C"/>
    <property type="match status" value="1"/>
</dbReference>